<evidence type="ECO:0000256" key="2">
    <source>
        <dbReference type="SAM" id="SignalP"/>
    </source>
</evidence>
<sequence>MHVIGQQPLISPLAKLAAIALLSSVLVGCNQANSEPTTDVIKSVKLFEVPVNTAQESSEFPGKAEAAQRAQLSFQVPGEVQQMLVNVGQKVEKGQVLAVLDDKDYRLAFDAKFAEYELAKSQFERAQQLYAKKLISTDQFDRNETSYKTAIANIEQAKTDLENTLITAPFDGVVSLRLVNQHQFVGANQAILNIQNVDSLDIAFNLPVTFVEKMGLEAIQATPAWVVMDNFPNMPIHAELKEVSTQPDLDTNTYSAKVTIHRPDDLNVLSGMAGKVHFAQAESASTLILPEGAWIEKRDSIGTVWQFNPATSVIDALEVNLDENGSVTDGLPQGAVIVIAGAKDLYSGQQVRAWTREGGI</sequence>
<dbReference type="Gene3D" id="2.40.30.170">
    <property type="match status" value="1"/>
</dbReference>
<dbReference type="PANTHER" id="PTHR30469">
    <property type="entry name" value="MULTIDRUG RESISTANCE PROTEIN MDTA"/>
    <property type="match status" value="1"/>
</dbReference>
<proteinExistence type="inferred from homology"/>
<dbReference type="Gene3D" id="2.40.420.20">
    <property type="match status" value="1"/>
</dbReference>
<feature type="domain" description="CzcB-like barrel-sandwich hybrid" evidence="3">
    <location>
        <begin position="70"/>
        <end position="195"/>
    </location>
</feature>
<dbReference type="Pfam" id="PF25973">
    <property type="entry name" value="BSH_CzcB"/>
    <property type="match status" value="1"/>
</dbReference>
<dbReference type="NCBIfam" id="TIGR01730">
    <property type="entry name" value="RND_mfp"/>
    <property type="match status" value="1"/>
</dbReference>
<dbReference type="Proteomes" id="UP000240481">
    <property type="component" value="Unassembled WGS sequence"/>
</dbReference>
<keyword evidence="5" id="KW-1185">Reference proteome</keyword>
<dbReference type="PANTHER" id="PTHR30469:SF20">
    <property type="entry name" value="EFFLUX RND TRANSPORTER PERIPLASMIC ADAPTOR SUBUNIT"/>
    <property type="match status" value="1"/>
</dbReference>
<organism evidence="4 5">
    <name type="scientific">Photobacterium swingsii</name>
    <dbReference type="NCBI Taxonomy" id="680026"/>
    <lineage>
        <taxon>Bacteria</taxon>
        <taxon>Pseudomonadati</taxon>
        <taxon>Pseudomonadota</taxon>
        <taxon>Gammaproteobacteria</taxon>
        <taxon>Vibrionales</taxon>
        <taxon>Vibrionaceae</taxon>
        <taxon>Photobacterium</taxon>
    </lineage>
</organism>
<dbReference type="InterPro" id="IPR006143">
    <property type="entry name" value="RND_pump_MFP"/>
</dbReference>
<evidence type="ECO:0000256" key="1">
    <source>
        <dbReference type="ARBA" id="ARBA00009477"/>
    </source>
</evidence>
<dbReference type="SUPFAM" id="SSF111369">
    <property type="entry name" value="HlyD-like secretion proteins"/>
    <property type="match status" value="1"/>
</dbReference>
<gene>
    <name evidence="4" type="ORF">C9I94_10135</name>
</gene>
<evidence type="ECO:0000259" key="3">
    <source>
        <dbReference type="Pfam" id="PF25973"/>
    </source>
</evidence>
<dbReference type="RefSeq" id="WP_107302700.1">
    <property type="nucleotide sequence ID" value="NZ_AP024853.1"/>
</dbReference>
<accession>A0A2T3P6V2</accession>
<evidence type="ECO:0000313" key="4">
    <source>
        <dbReference type="EMBL" id="PSW24394.1"/>
    </source>
</evidence>
<dbReference type="GO" id="GO:1990281">
    <property type="term" value="C:efflux pump complex"/>
    <property type="evidence" value="ECO:0007669"/>
    <property type="project" value="TreeGrafter"/>
</dbReference>
<protein>
    <submittedName>
        <fullName evidence="4">Efflux RND transporter periplasmic adaptor subunit</fullName>
    </submittedName>
</protein>
<dbReference type="Gene3D" id="1.10.287.470">
    <property type="entry name" value="Helix hairpin bin"/>
    <property type="match status" value="1"/>
</dbReference>
<comment type="caution">
    <text evidence="4">The sequence shown here is derived from an EMBL/GenBank/DDBJ whole genome shotgun (WGS) entry which is preliminary data.</text>
</comment>
<feature type="signal peptide" evidence="2">
    <location>
        <begin position="1"/>
        <end position="32"/>
    </location>
</feature>
<name>A0A2T3P6V2_9GAMM</name>
<dbReference type="GO" id="GO:0015562">
    <property type="term" value="F:efflux transmembrane transporter activity"/>
    <property type="evidence" value="ECO:0007669"/>
    <property type="project" value="TreeGrafter"/>
</dbReference>
<comment type="similarity">
    <text evidence="1">Belongs to the membrane fusion protein (MFP) (TC 8.A.1) family.</text>
</comment>
<keyword evidence="2" id="KW-0732">Signal</keyword>
<dbReference type="AlphaFoldDB" id="A0A2T3P6V2"/>
<dbReference type="InterPro" id="IPR058647">
    <property type="entry name" value="BSH_CzcB-like"/>
</dbReference>
<dbReference type="Gene3D" id="2.40.50.100">
    <property type="match status" value="1"/>
</dbReference>
<evidence type="ECO:0000313" key="5">
    <source>
        <dbReference type="Proteomes" id="UP000240481"/>
    </source>
</evidence>
<dbReference type="EMBL" id="PYLZ01000005">
    <property type="protein sequence ID" value="PSW24394.1"/>
    <property type="molecule type" value="Genomic_DNA"/>
</dbReference>
<dbReference type="OrthoDB" id="1185083at2"/>
<reference evidence="4 5" key="1">
    <citation type="submission" date="2018-01" db="EMBL/GenBank/DDBJ databases">
        <title>Whole genome sequencing of Histamine producing bacteria.</title>
        <authorList>
            <person name="Butler K."/>
        </authorList>
    </citation>
    <scope>NUCLEOTIDE SEQUENCE [LARGE SCALE GENOMIC DNA]</scope>
    <source>
        <strain evidence="4 5">DSM 24669</strain>
    </source>
</reference>
<feature type="chain" id="PRO_5015760828" evidence="2">
    <location>
        <begin position="33"/>
        <end position="360"/>
    </location>
</feature>